<evidence type="ECO:0000313" key="4">
    <source>
        <dbReference type="Proteomes" id="UP000265703"/>
    </source>
</evidence>
<sequence length="232" mass="26451">MINIYKVQPRRNKALKSIALNILKYLPEDILREEPDFSSIKSNNTIQDYGACGEGVLECSCGVADDKDPSLSSEEEMDVDEENNEDGEVESTQPEETDSASSNSKGKKWANEATDSSASKKSKKHVQQEDSNILKKLIRELSSDTTRLSEIKEREGLHRKSLREFEKELEKRLAHFRKTNEDHEAQKMSDDNIQRMTYIQRVKSFTANSISNLSEDNIKYIASQVRSNARQT</sequence>
<evidence type="ECO:0000256" key="2">
    <source>
        <dbReference type="SAM" id="MobiDB-lite"/>
    </source>
</evidence>
<comment type="caution">
    <text evidence="3">The sequence shown here is derived from an EMBL/GenBank/DDBJ whole genome shotgun (WGS) entry which is preliminary data.</text>
</comment>
<dbReference type="OrthoDB" id="2395307at2759"/>
<keyword evidence="1" id="KW-0175">Coiled coil</keyword>
<evidence type="ECO:0000256" key="1">
    <source>
        <dbReference type="SAM" id="Coils"/>
    </source>
</evidence>
<dbReference type="AlphaFoldDB" id="A0A397SUF6"/>
<reference evidence="3 4" key="1">
    <citation type="submission" date="2018-06" db="EMBL/GenBank/DDBJ databases">
        <title>Comparative genomics reveals the genomic features of Rhizophagus irregularis, R. cerebriforme, R. diaphanum and Gigaspora rosea, and their symbiotic lifestyle signature.</title>
        <authorList>
            <person name="Morin E."/>
            <person name="San Clemente H."/>
            <person name="Chen E.C.H."/>
            <person name="De La Providencia I."/>
            <person name="Hainaut M."/>
            <person name="Kuo A."/>
            <person name="Kohler A."/>
            <person name="Murat C."/>
            <person name="Tang N."/>
            <person name="Roy S."/>
            <person name="Loubradou J."/>
            <person name="Henrissat B."/>
            <person name="Grigoriev I.V."/>
            <person name="Corradi N."/>
            <person name="Roux C."/>
            <person name="Martin F.M."/>
        </authorList>
    </citation>
    <scope>NUCLEOTIDE SEQUENCE [LARGE SCALE GENOMIC DNA]</scope>
    <source>
        <strain evidence="3 4">DAOM 227022</strain>
    </source>
</reference>
<proteinExistence type="predicted"/>
<accession>A0A397SUF6</accession>
<name>A0A397SUF6_9GLOM</name>
<protein>
    <submittedName>
        <fullName evidence="3">Uncharacterized protein</fullName>
    </submittedName>
</protein>
<dbReference type="Proteomes" id="UP000265703">
    <property type="component" value="Unassembled WGS sequence"/>
</dbReference>
<evidence type="ECO:0000313" key="3">
    <source>
        <dbReference type="EMBL" id="RIA87655.1"/>
    </source>
</evidence>
<dbReference type="EMBL" id="QKYT01000299">
    <property type="protein sequence ID" value="RIA87655.1"/>
    <property type="molecule type" value="Genomic_DNA"/>
</dbReference>
<gene>
    <name evidence="3" type="ORF">C1645_877912</name>
</gene>
<organism evidence="3 4">
    <name type="scientific">Glomus cerebriforme</name>
    <dbReference type="NCBI Taxonomy" id="658196"/>
    <lineage>
        <taxon>Eukaryota</taxon>
        <taxon>Fungi</taxon>
        <taxon>Fungi incertae sedis</taxon>
        <taxon>Mucoromycota</taxon>
        <taxon>Glomeromycotina</taxon>
        <taxon>Glomeromycetes</taxon>
        <taxon>Glomerales</taxon>
        <taxon>Glomeraceae</taxon>
        <taxon>Glomus</taxon>
    </lineage>
</organism>
<feature type="compositionally biased region" description="Acidic residues" evidence="2">
    <location>
        <begin position="73"/>
        <end position="98"/>
    </location>
</feature>
<feature type="region of interest" description="Disordered" evidence="2">
    <location>
        <begin position="64"/>
        <end position="130"/>
    </location>
</feature>
<keyword evidence="4" id="KW-1185">Reference proteome</keyword>
<feature type="coiled-coil region" evidence="1">
    <location>
        <begin position="134"/>
        <end position="186"/>
    </location>
</feature>